<evidence type="ECO:0000256" key="3">
    <source>
        <dbReference type="ARBA" id="ARBA00022741"/>
    </source>
</evidence>
<keyword evidence="7" id="KW-1185">Reference proteome</keyword>
<feature type="domain" description="Thymidylate kinase-like" evidence="5">
    <location>
        <begin position="11"/>
        <end position="178"/>
    </location>
</feature>
<evidence type="ECO:0000313" key="6">
    <source>
        <dbReference type="EMBL" id="MBB4926916.1"/>
    </source>
</evidence>
<dbReference type="PANTHER" id="PTHR10344">
    <property type="entry name" value="THYMIDYLATE KINASE"/>
    <property type="match status" value="1"/>
</dbReference>
<comment type="similarity">
    <text evidence="1">Belongs to the thymidylate kinase family.</text>
</comment>
<dbReference type="GO" id="GO:0005524">
    <property type="term" value="F:ATP binding"/>
    <property type="evidence" value="ECO:0007669"/>
    <property type="project" value="UniProtKB-KW"/>
</dbReference>
<dbReference type="InterPro" id="IPR039430">
    <property type="entry name" value="Thymidylate_kin-like_dom"/>
</dbReference>
<keyword evidence="4" id="KW-0067">ATP-binding</keyword>
<dbReference type="GO" id="GO:0006227">
    <property type="term" value="P:dUDP biosynthetic process"/>
    <property type="evidence" value="ECO:0007669"/>
    <property type="project" value="TreeGrafter"/>
</dbReference>
<comment type="caution">
    <text evidence="6">The sequence shown here is derived from an EMBL/GenBank/DDBJ whole genome shotgun (WGS) entry which is preliminary data.</text>
</comment>
<dbReference type="GO" id="GO:0006235">
    <property type="term" value="P:dTTP biosynthetic process"/>
    <property type="evidence" value="ECO:0007669"/>
    <property type="project" value="TreeGrafter"/>
</dbReference>
<name>A0A7W7R7R0_KITKI</name>
<protein>
    <recommendedName>
        <fullName evidence="2">Thymidylate kinase</fullName>
    </recommendedName>
</protein>
<dbReference type="AlphaFoldDB" id="A0A7W7R7R0"/>
<keyword evidence="6" id="KW-0808">Transferase</keyword>
<dbReference type="Gene3D" id="3.40.50.300">
    <property type="entry name" value="P-loop containing nucleotide triphosphate hydrolases"/>
    <property type="match status" value="1"/>
</dbReference>
<evidence type="ECO:0000256" key="2">
    <source>
        <dbReference type="ARBA" id="ARBA00017144"/>
    </source>
</evidence>
<sequence>MSSLRNSFVAIEGINGAGKSSIRDRLEGFCESQGLDVFLLGQHGWLVPAATSTILAFRERWGGYTLEDLLTAHVADRRATYDQIIENHLMKWGPLIGDRSLISDAPYLEALEGIPAEQVLERYVEAGLVFPDATVLVDIDTSEALQRIDKRGGGRKVYETLDVLAQVNAAYQRLADNGVLCSLTDLIRTDGSASEDVLDALRSGHYLG</sequence>
<gene>
    <name evidence="6" type="ORF">FHR34_005909</name>
</gene>
<dbReference type="SUPFAM" id="SSF52540">
    <property type="entry name" value="P-loop containing nucleoside triphosphate hydrolases"/>
    <property type="match status" value="1"/>
</dbReference>
<keyword evidence="3" id="KW-0547">Nucleotide-binding</keyword>
<dbReference type="Pfam" id="PF02223">
    <property type="entry name" value="Thymidylate_kin"/>
    <property type="match status" value="1"/>
</dbReference>
<dbReference type="GO" id="GO:0006233">
    <property type="term" value="P:dTDP biosynthetic process"/>
    <property type="evidence" value="ECO:0007669"/>
    <property type="project" value="TreeGrafter"/>
</dbReference>
<dbReference type="GO" id="GO:0005737">
    <property type="term" value="C:cytoplasm"/>
    <property type="evidence" value="ECO:0007669"/>
    <property type="project" value="TreeGrafter"/>
</dbReference>
<proteinExistence type="inferred from homology"/>
<evidence type="ECO:0000256" key="1">
    <source>
        <dbReference type="ARBA" id="ARBA00009776"/>
    </source>
</evidence>
<accession>A0A7W7R7R0</accession>
<organism evidence="6 7">
    <name type="scientific">Kitasatospora kifunensis</name>
    <name type="common">Streptomyces kifunensis</name>
    <dbReference type="NCBI Taxonomy" id="58351"/>
    <lineage>
        <taxon>Bacteria</taxon>
        <taxon>Bacillati</taxon>
        <taxon>Actinomycetota</taxon>
        <taxon>Actinomycetes</taxon>
        <taxon>Kitasatosporales</taxon>
        <taxon>Streptomycetaceae</taxon>
        <taxon>Kitasatospora</taxon>
    </lineage>
</organism>
<dbReference type="GO" id="GO:0004798">
    <property type="term" value="F:dTMP kinase activity"/>
    <property type="evidence" value="ECO:0007669"/>
    <property type="project" value="TreeGrafter"/>
</dbReference>
<dbReference type="RefSeq" id="WP_184940679.1">
    <property type="nucleotide sequence ID" value="NZ_JACHJV010000001.1"/>
</dbReference>
<dbReference type="PANTHER" id="PTHR10344:SF4">
    <property type="entry name" value="UMP-CMP KINASE 2, MITOCHONDRIAL"/>
    <property type="match status" value="1"/>
</dbReference>
<evidence type="ECO:0000259" key="5">
    <source>
        <dbReference type="Pfam" id="PF02223"/>
    </source>
</evidence>
<keyword evidence="6" id="KW-0418">Kinase</keyword>
<evidence type="ECO:0000256" key="4">
    <source>
        <dbReference type="ARBA" id="ARBA00022840"/>
    </source>
</evidence>
<reference evidence="6 7" key="1">
    <citation type="submission" date="2020-08" db="EMBL/GenBank/DDBJ databases">
        <title>Sequencing the genomes of 1000 actinobacteria strains.</title>
        <authorList>
            <person name="Klenk H.-P."/>
        </authorList>
    </citation>
    <scope>NUCLEOTIDE SEQUENCE [LARGE SCALE GENOMIC DNA]</scope>
    <source>
        <strain evidence="6 7">DSM 41654</strain>
    </source>
</reference>
<dbReference type="InterPro" id="IPR027417">
    <property type="entry name" value="P-loop_NTPase"/>
</dbReference>
<evidence type="ECO:0000313" key="7">
    <source>
        <dbReference type="Proteomes" id="UP000540506"/>
    </source>
</evidence>
<dbReference type="Proteomes" id="UP000540506">
    <property type="component" value="Unassembled WGS sequence"/>
</dbReference>
<dbReference type="EMBL" id="JACHJV010000001">
    <property type="protein sequence ID" value="MBB4926916.1"/>
    <property type="molecule type" value="Genomic_DNA"/>
</dbReference>